<evidence type="ECO:0000313" key="3">
    <source>
        <dbReference type="EMBL" id="OLY82620.1"/>
    </source>
</evidence>
<name>A0A1R0H0H8_9FUNG</name>
<feature type="region of interest" description="Disordered" evidence="2">
    <location>
        <begin position="1"/>
        <end position="117"/>
    </location>
</feature>
<dbReference type="EMBL" id="LSSL01001375">
    <property type="protein sequence ID" value="OLY82620.1"/>
    <property type="molecule type" value="Genomic_DNA"/>
</dbReference>
<dbReference type="AlphaFoldDB" id="A0A1R0H0H8"/>
<reference evidence="3 4" key="1">
    <citation type="journal article" date="2016" name="Mol. Biol. Evol.">
        <title>Genome-Wide Survey of Gut Fungi (Harpellales) Reveals the First Horizontally Transferred Ubiquitin Gene from a Mosquito Host.</title>
        <authorList>
            <person name="Wang Y."/>
            <person name="White M.M."/>
            <person name="Kvist S."/>
            <person name="Moncalvo J.M."/>
        </authorList>
    </citation>
    <scope>NUCLEOTIDE SEQUENCE [LARGE SCALE GENOMIC DNA]</scope>
    <source>
        <strain evidence="3 4">ALG-7-W6</strain>
    </source>
</reference>
<feature type="compositionally biased region" description="Polar residues" evidence="2">
    <location>
        <begin position="43"/>
        <end position="52"/>
    </location>
</feature>
<evidence type="ECO:0000256" key="1">
    <source>
        <dbReference type="SAM" id="Coils"/>
    </source>
</evidence>
<comment type="caution">
    <text evidence="3">The sequence shown here is derived from an EMBL/GenBank/DDBJ whole genome shotgun (WGS) entry which is preliminary data.</text>
</comment>
<keyword evidence="4" id="KW-1185">Reference proteome</keyword>
<proteinExistence type="predicted"/>
<feature type="compositionally biased region" description="Pro residues" evidence="2">
    <location>
        <begin position="19"/>
        <end position="28"/>
    </location>
</feature>
<accession>A0A1R0H0H8</accession>
<evidence type="ECO:0000256" key="2">
    <source>
        <dbReference type="SAM" id="MobiDB-lite"/>
    </source>
</evidence>
<organism evidence="3 4">
    <name type="scientific">Smittium mucronatum</name>
    <dbReference type="NCBI Taxonomy" id="133383"/>
    <lineage>
        <taxon>Eukaryota</taxon>
        <taxon>Fungi</taxon>
        <taxon>Fungi incertae sedis</taxon>
        <taxon>Zoopagomycota</taxon>
        <taxon>Kickxellomycotina</taxon>
        <taxon>Harpellomycetes</taxon>
        <taxon>Harpellales</taxon>
        <taxon>Legeriomycetaceae</taxon>
        <taxon>Smittium</taxon>
    </lineage>
</organism>
<feature type="coiled-coil region" evidence="1">
    <location>
        <begin position="164"/>
        <end position="191"/>
    </location>
</feature>
<keyword evidence="1" id="KW-0175">Coiled coil</keyword>
<feature type="compositionally biased region" description="Polar residues" evidence="2">
    <location>
        <begin position="94"/>
        <end position="106"/>
    </location>
</feature>
<gene>
    <name evidence="3" type="ORF">AYI68_g3254</name>
</gene>
<sequence length="247" mass="27569">MKKRKYGYTSTPFKSPLRNPSPSPPPSFPINRPLASPHPSPLKPNSSHSTPSKIHDSFHNPHKRLEKSDLSTPFVSPKHSHQTADQPRSRKPQLESSIAHSPTDSIHPSRKTPIYKLSPPVHTLQDADLNSSIPSITFSSPDIDSSVLKPYPLEPETNNPIDGVRNSKDEIKDLKERTLRVKDEIKRLKDETSLLQTAISIKNSPAISIRKTIALGPETIRLTALNSTRMRRHAELLSPNSPAILRQ</sequence>
<evidence type="ECO:0000313" key="4">
    <source>
        <dbReference type="Proteomes" id="UP000187455"/>
    </source>
</evidence>
<dbReference type="Proteomes" id="UP000187455">
    <property type="component" value="Unassembled WGS sequence"/>
</dbReference>
<protein>
    <submittedName>
        <fullName evidence="3">Uncharacterized protein</fullName>
    </submittedName>
</protein>